<dbReference type="AlphaFoldDB" id="A0A5E4BI78"/>
<protein>
    <submittedName>
        <fullName evidence="2">Uncharacterized protein</fullName>
    </submittedName>
</protein>
<evidence type="ECO:0000313" key="3">
    <source>
        <dbReference type="Proteomes" id="UP000335636"/>
    </source>
</evidence>
<name>A0A5E4BI78_MARMO</name>
<evidence type="ECO:0000256" key="1">
    <source>
        <dbReference type="SAM" id="MobiDB-lite"/>
    </source>
</evidence>
<gene>
    <name evidence="2" type="ORF">MONAX_5E044972</name>
</gene>
<feature type="region of interest" description="Disordered" evidence="1">
    <location>
        <begin position="1"/>
        <end position="50"/>
    </location>
</feature>
<dbReference type="EMBL" id="CABDUW010000461">
    <property type="protein sequence ID" value="VTJ69424.1"/>
    <property type="molecule type" value="Genomic_DNA"/>
</dbReference>
<dbReference type="Proteomes" id="UP000335636">
    <property type="component" value="Unassembled WGS sequence"/>
</dbReference>
<keyword evidence="3" id="KW-1185">Reference proteome</keyword>
<feature type="compositionally biased region" description="Low complexity" evidence="1">
    <location>
        <begin position="27"/>
        <end position="47"/>
    </location>
</feature>
<evidence type="ECO:0000313" key="2">
    <source>
        <dbReference type="EMBL" id="VTJ69424.1"/>
    </source>
</evidence>
<comment type="caution">
    <text evidence="2">The sequence shown here is derived from an EMBL/GenBank/DDBJ whole genome shotgun (WGS) entry which is preliminary data.</text>
</comment>
<proteinExistence type="predicted"/>
<accession>A0A5E4BI78</accession>
<reference evidence="2" key="1">
    <citation type="submission" date="2019-04" db="EMBL/GenBank/DDBJ databases">
        <authorList>
            <person name="Alioto T."/>
            <person name="Alioto T."/>
        </authorList>
    </citation>
    <scope>NUCLEOTIDE SEQUENCE [LARGE SCALE GENOMIC DNA]</scope>
</reference>
<sequence length="74" mass="7912">MSRRKQAKPQHINSEEDQGEQPRHQPTPEFADAAPAAPAAGEPGEWGWSARRGAGVSRTFAAPSRARAAGRCGF</sequence>
<organism evidence="2 3">
    <name type="scientific">Marmota monax</name>
    <name type="common">Woodchuck</name>
    <dbReference type="NCBI Taxonomy" id="9995"/>
    <lineage>
        <taxon>Eukaryota</taxon>
        <taxon>Metazoa</taxon>
        <taxon>Chordata</taxon>
        <taxon>Craniata</taxon>
        <taxon>Vertebrata</taxon>
        <taxon>Euteleostomi</taxon>
        <taxon>Mammalia</taxon>
        <taxon>Eutheria</taxon>
        <taxon>Euarchontoglires</taxon>
        <taxon>Glires</taxon>
        <taxon>Rodentia</taxon>
        <taxon>Sciuromorpha</taxon>
        <taxon>Sciuridae</taxon>
        <taxon>Xerinae</taxon>
        <taxon>Marmotini</taxon>
        <taxon>Marmota</taxon>
    </lineage>
</organism>